<dbReference type="GeneID" id="39105760"/>
<dbReference type="InterPro" id="IPR006871">
    <property type="entry name" value="ssDNA-bd_baculovirus"/>
</dbReference>
<dbReference type="Pfam" id="PF04786">
    <property type="entry name" value="Baculo_DNA_bind"/>
    <property type="match status" value="1"/>
</dbReference>
<evidence type="ECO:0000313" key="2">
    <source>
        <dbReference type="Proteomes" id="UP000203651"/>
    </source>
</evidence>
<dbReference type="KEGG" id="vg:39105760"/>
<dbReference type="Proteomes" id="UP000203651">
    <property type="component" value="Segment"/>
</dbReference>
<accession>A0A1S5YDZ3</accession>
<dbReference type="EMBL" id="KX855660">
    <property type="protein sequence ID" value="AQQ80349.1"/>
    <property type="molecule type" value="Genomic_DNA"/>
</dbReference>
<organism evidence="1 2">
    <name type="scientific">Betabaculovirus altermyunipunctae</name>
    <dbReference type="NCBI Taxonomy" id="3051996"/>
    <lineage>
        <taxon>Viruses</taxon>
        <taxon>Viruses incertae sedis</taxon>
        <taxon>Naldaviricetes</taxon>
        <taxon>Lefavirales</taxon>
        <taxon>Baculoviridae</taxon>
        <taxon>Betabaculovirus</taxon>
    </lineage>
</organism>
<reference evidence="1 2" key="1">
    <citation type="journal article" date="2017" name="PLoS ONE">
        <title>The Complete Genome Sequence of a Second Distinct Betabaculovirus from the True Armyworm, Mythimna unipuncta.</title>
        <authorList>
            <person name="Harrison R.L."/>
            <person name="Rowley D.L."/>
            <person name="Mowery J."/>
            <person name="Bauchan G.R."/>
            <person name="Theilmann D.A."/>
            <person name="Rohrmann G.F."/>
            <person name="Erlandson M.A."/>
        </authorList>
    </citation>
    <scope>NUCLEOTIDE SEQUENCE [LARGE SCALE GENOMIC DNA]</scope>
    <source>
        <strain evidence="1">MyunGV#8</strain>
    </source>
</reference>
<proteinExistence type="predicted"/>
<dbReference type="RefSeq" id="YP_009345800.1">
    <property type="nucleotide sequence ID" value="NC_033780.2"/>
</dbReference>
<protein>
    <submittedName>
        <fullName evidence="1">DBP</fullName>
    </submittedName>
</protein>
<name>A0A1S5YDZ3_9BBAC</name>
<sequence length="281" mass="31775">MSLVPVTKTANQLVVDEGSDVIYDIQNQVITRMNCNVPVLRTNNMIMLKKQTSFLRNCLPLEKLENAIEIEDNGTLKSDKINLQMRKGPICSYYNVGLRVEGGIINFYTVDRCNVRLCKSEHGDFLTFEGDNYPLYINTYQSVMASTLKKQFLMISKTKLYSIGTKDEAAKRQSMLQKFYVARGADNEELLTSGELKEDQVVTISPMTMDEFETLFPLEKTKKTTEPVEFVVGAIIKGVNKGLSRDDVLKIDGSSDTNSSVYTLNIIPEIFVYFQKHVVSV</sequence>
<evidence type="ECO:0000313" key="1">
    <source>
        <dbReference type="EMBL" id="AQQ80349.1"/>
    </source>
</evidence>
<keyword evidence="2" id="KW-1185">Reference proteome</keyword>